<proteinExistence type="predicted"/>
<dbReference type="InParanoid" id="A0A2K1II20"/>
<name>A0A2K1II20_PHYPA</name>
<gene>
    <name evidence="1" type="ORF">PHYPA_027619</name>
</gene>
<reference evidence="1 3" key="2">
    <citation type="journal article" date="2018" name="Plant J.">
        <title>The Physcomitrella patens chromosome-scale assembly reveals moss genome structure and evolution.</title>
        <authorList>
            <person name="Lang D."/>
            <person name="Ullrich K.K."/>
            <person name="Murat F."/>
            <person name="Fuchs J."/>
            <person name="Jenkins J."/>
            <person name="Haas F.B."/>
            <person name="Piednoel M."/>
            <person name="Gundlach H."/>
            <person name="Van Bel M."/>
            <person name="Meyberg R."/>
            <person name="Vives C."/>
            <person name="Morata J."/>
            <person name="Symeonidi A."/>
            <person name="Hiss M."/>
            <person name="Muchero W."/>
            <person name="Kamisugi Y."/>
            <person name="Saleh O."/>
            <person name="Blanc G."/>
            <person name="Decker E.L."/>
            <person name="van Gessel N."/>
            <person name="Grimwood J."/>
            <person name="Hayes R.D."/>
            <person name="Graham S.W."/>
            <person name="Gunter L.E."/>
            <person name="McDaniel S.F."/>
            <person name="Hoernstein S.N.W."/>
            <person name="Larsson A."/>
            <person name="Li F.W."/>
            <person name="Perroud P.F."/>
            <person name="Phillips J."/>
            <person name="Ranjan P."/>
            <person name="Rokshar D.S."/>
            <person name="Rothfels C.J."/>
            <person name="Schneider L."/>
            <person name="Shu S."/>
            <person name="Stevenson D.W."/>
            <person name="Thummler F."/>
            <person name="Tillich M."/>
            <person name="Villarreal Aguilar J.C."/>
            <person name="Widiez T."/>
            <person name="Wong G.K."/>
            <person name="Wymore A."/>
            <person name="Zhang Y."/>
            <person name="Zimmer A.D."/>
            <person name="Quatrano R.S."/>
            <person name="Mayer K.F.X."/>
            <person name="Goodstein D."/>
            <person name="Casacuberta J.M."/>
            <person name="Vandepoele K."/>
            <person name="Reski R."/>
            <person name="Cuming A.C."/>
            <person name="Tuskan G.A."/>
            <person name="Maumus F."/>
            <person name="Salse J."/>
            <person name="Schmutz J."/>
            <person name="Rensing S.A."/>
        </authorList>
    </citation>
    <scope>NUCLEOTIDE SEQUENCE [LARGE SCALE GENOMIC DNA]</scope>
    <source>
        <strain evidence="2 3">cv. Gransden 2004</strain>
    </source>
</reference>
<dbReference type="AlphaFoldDB" id="A0A2K1II20"/>
<organism evidence="1">
    <name type="scientific">Physcomitrium patens</name>
    <name type="common">Spreading-leaved earth moss</name>
    <name type="synonym">Physcomitrella patens</name>
    <dbReference type="NCBI Taxonomy" id="3218"/>
    <lineage>
        <taxon>Eukaryota</taxon>
        <taxon>Viridiplantae</taxon>
        <taxon>Streptophyta</taxon>
        <taxon>Embryophyta</taxon>
        <taxon>Bryophyta</taxon>
        <taxon>Bryophytina</taxon>
        <taxon>Bryopsida</taxon>
        <taxon>Funariidae</taxon>
        <taxon>Funariales</taxon>
        <taxon>Funariaceae</taxon>
        <taxon>Physcomitrium</taxon>
    </lineage>
</organism>
<dbReference type="Proteomes" id="UP000006727">
    <property type="component" value="Chromosome 23"/>
</dbReference>
<accession>A0A2K1II20</accession>
<evidence type="ECO:0000313" key="2">
    <source>
        <dbReference type="EnsemblPlants" id="PAC:32949250.CDS.1"/>
    </source>
</evidence>
<reference evidence="2" key="3">
    <citation type="submission" date="2020-12" db="UniProtKB">
        <authorList>
            <consortium name="EnsemblPlants"/>
        </authorList>
    </citation>
    <scope>IDENTIFICATION</scope>
</reference>
<dbReference type="EnsemblPlants" id="Pp3c23_4491V3.1">
    <property type="protein sequence ID" value="PAC:32949250.CDS.1"/>
    <property type="gene ID" value="Pp3c23_4491"/>
</dbReference>
<protein>
    <submittedName>
        <fullName evidence="1 2">Uncharacterized protein</fullName>
    </submittedName>
</protein>
<dbReference type="EMBL" id="ABEU02000023">
    <property type="protein sequence ID" value="PNR28927.1"/>
    <property type="molecule type" value="Genomic_DNA"/>
</dbReference>
<evidence type="ECO:0000313" key="3">
    <source>
        <dbReference type="Proteomes" id="UP000006727"/>
    </source>
</evidence>
<dbReference type="Gramene" id="Pp3c23_4491V3.1">
    <property type="protein sequence ID" value="PAC:32949250.CDS.1"/>
    <property type="gene ID" value="Pp3c23_4491"/>
</dbReference>
<evidence type="ECO:0000313" key="1">
    <source>
        <dbReference type="EMBL" id="PNR28927.1"/>
    </source>
</evidence>
<sequence length="66" mass="7642">MVGNLVEPCHQYLSFFGRGAISRNMFRMLLIYPEDAVAIYADKMGVKTLHSISFRNSSQLFPWEAW</sequence>
<keyword evidence="3" id="KW-1185">Reference proteome</keyword>
<dbReference type="PaxDb" id="3218-PP1S16_109V6.1"/>
<reference evidence="1 3" key="1">
    <citation type="journal article" date="2008" name="Science">
        <title>The Physcomitrella genome reveals evolutionary insights into the conquest of land by plants.</title>
        <authorList>
            <person name="Rensing S."/>
            <person name="Lang D."/>
            <person name="Zimmer A."/>
            <person name="Terry A."/>
            <person name="Salamov A."/>
            <person name="Shapiro H."/>
            <person name="Nishiyama T."/>
            <person name="Perroud P.-F."/>
            <person name="Lindquist E."/>
            <person name="Kamisugi Y."/>
            <person name="Tanahashi T."/>
            <person name="Sakakibara K."/>
            <person name="Fujita T."/>
            <person name="Oishi K."/>
            <person name="Shin-I T."/>
            <person name="Kuroki Y."/>
            <person name="Toyoda A."/>
            <person name="Suzuki Y."/>
            <person name="Hashimoto A."/>
            <person name="Yamaguchi K."/>
            <person name="Sugano A."/>
            <person name="Kohara Y."/>
            <person name="Fujiyama A."/>
            <person name="Anterola A."/>
            <person name="Aoki S."/>
            <person name="Ashton N."/>
            <person name="Barbazuk W.B."/>
            <person name="Barker E."/>
            <person name="Bennetzen J."/>
            <person name="Bezanilla M."/>
            <person name="Blankenship R."/>
            <person name="Cho S.H."/>
            <person name="Dutcher S."/>
            <person name="Estelle M."/>
            <person name="Fawcett J.A."/>
            <person name="Gundlach H."/>
            <person name="Hanada K."/>
            <person name="Heyl A."/>
            <person name="Hicks K.A."/>
            <person name="Hugh J."/>
            <person name="Lohr M."/>
            <person name="Mayer K."/>
            <person name="Melkozernov A."/>
            <person name="Murata T."/>
            <person name="Nelson D."/>
            <person name="Pils B."/>
            <person name="Prigge M."/>
            <person name="Reiss B."/>
            <person name="Renner T."/>
            <person name="Rombauts S."/>
            <person name="Rushton P."/>
            <person name="Sanderfoot A."/>
            <person name="Schween G."/>
            <person name="Shiu S.-H."/>
            <person name="Stueber K."/>
            <person name="Theodoulou F.L."/>
            <person name="Tu H."/>
            <person name="Van de Peer Y."/>
            <person name="Verrier P.J."/>
            <person name="Waters E."/>
            <person name="Wood A."/>
            <person name="Yang L."/>
            <person name="Cove D."/>
            <person name="Cuming A."/>
            <person name="Hasebe M."/>
            <person name="Lucas S."/>
            <person name="Mishler D.B."/>
            <person name="Reski R."/>
            <person name="Grigoriev I."/>
            <person name="Quatrano R.S."/>
            <person name="Boore J.L."/>
        </authorList>
    </citation>
    <scope>NUCLEOTIDE SEQUENCE [LARGE SCALE GENOMIC DNA]</scope>
    <source>
        <strain evidence="2 3">cv. Gransden 2004</strain>
    </source>
</reference>